<name>A8NDM2_COPC7</name>
<dbReference type="SUPFAM" id="SSF52540">
    <property type="entry name" value="P-loop containing nucleoside triphosphate hydrolases"/>
    <property type="match status" value="1"/>
</dbReference>
<evidence type="ECO:0000313" key="10">
    <source>
        <dbReference type="Proteomes" id="UP000001861"/>
    </source>
</evidence>
<dbReference type="AlphaFoldDB" id="A8NDM2"/>
<sequence>MERSGFRKKYGELGIIRAFLPKATPVVAMSATLPLRVRRDVLKKLEFASDGYVFINIGNDRPNVSIVVRAIHNTMKSYSDLDFLIPSNVQVGEDIPSTMVYMDNIQECPEIADHLDDTLPEHLRGQGLVRPFSAAYSQEYREAVLKLFKLGIVRVLVCTDAAGMVIHLPAVVVRDANIDLAQGCNLPKVEVVVQWKMPDSISTFVQRAGRAARSPHLRGLAVLLVEKSAYNVNLDEIPPSRENPASSTQTPQPNGAQTTHTATDKRKKKEVQQYASACGVNRGKYAPTAA</sequence>
<dbReference type="PANTHER" id="PTHR13710:SF105">
    <property type="entry name" value="ATP-DEPENDENT DNA HELICASE Q1"/>
    <property type="match status" value="1"/>
</dbReference>
<keyword evidence="3" id="KW-0413">Isomerase</keyword>
<dbReference type="GO" id="GO:0005737">
    <property type="term" value="C:cytoplasm"/>
    <property type="evidence" value="ECO:0007669"/>
    <property type="project" value="TreeGrafter"/>
</dbReference>
<dbReference type="InterPro" id="IPR001650">
    <property type="entry name" value="Helicase_C-like"/>
</dbReference>
<evidence type="ECO:0000256" key="4">
    <source>
        <dbReference type="ARBA" id="ARBA00034617"/>
    </source>
</evidence>
<dbReference type="GO" id="GO:0043138">
    <property type="term" value="F:3'-5' DNA helicase activity"/>
    <property type="evidence" value="ECO:0007669"/>
    <property type="project" value="UniProtKB-EC"/>
</dbReference>
<dbReference type="Gene3D" id="3.40.50.300">
    <property type="entry name" value="P-loop containing nucleotide triphosphate hydrolases"/>
    <property type="match status" value="2"/>
</dbReference>
<feature type="domain" description="Cyclic nucleotide-binding" evidence="7">
    <location>
        <begin position="1"/>
        <end position="45"/>
    </location>
</feature>
<dbReference type="Proteomes" id="UP000001861">
    <property type="component" value="Unassembled WGS sequence"/>
</dbReference>
<comment type="catalytic activity">
    <reaction evidence="4">
        <text>Couples ATP hydrolysis with the unwinding of duplex DNA by translocating in the 3'-5' direction.</text>
        <dbReference type="EC" id="5.6.2.4"/>
    </reaction>
</comment>
<evidence type="ECO:0000259" key="8">
    <source>
        <dbReference type="PROSITE" id="PS51194"/>
    </source>
</evidence>
<accession>A8NDM2</accession>
<evidence type="ECO:0000256" key="1">
    <source>
        <dbReference type="ARBA" id="ARBA00005446"/>
    </source>
</evidence>
<dbReference type="RefSeq" id="XP_001832807.2">
    <property type="nucleotide sequence ID" value="XM_001832755.2"/>
</dbReference>
<feature type="compositionally biased region" description="Polar residues" evidence="6">
    <location>
        <begin position="243"/>
        <end position="261"/>
    </location>
</feature>
<organism evidence="9 10">
    <name type="scientific">Coprinopsis cinerea (strain Okayama-7 / 130 / ATCC MYA-4618 / FGSC 9003)</name>
    <name type="common">Inky cap fungus</name>
    <name type="synonym">Hormographiella aspergillata</name>
    <dbReference type="NCBI Taxonomy" id="240176"/>
    <lineage>
        <taxon>Eukaryota</taxon>
        <taxon>Fungi</taxon>
        <taxon>Dikarya</taxon>
        <taxon>Basidiomycota</taxon>
        <taxon>Agaricomycotina</taxon>
        <taxon>Agaricomycetes</taxon>
        <taxon>Agaricomycetidae</taxon>
        <taxon>Agaricales</taxon>
        <taxon>Agaricineae</taxon>
        <taxon>Psathyrellaceae</taxon>
        <taxon>Coprinopsis</taxon>
    </lineage>
</organism>
<dbReference type="HOGENOM" id="CLU_001103_19_1_1"/>
<protein>
    <recommendedName>
        <fullName evidence="5">DNA 3'-5' helicase</fullName>
        <ecNumber evidence="5">5.6.2.4</ecNumber>
    </recommendedName>
</protein>
<dbReference type="OrthoDB" id="10261556at2759"/>
<feature type="region of interest" description="Disordered" evidence="6">
    <location>
        <begin position="235"/>
        <end position="277"/>
    </location>
</feature>
<dbReference type="GO" id="GO:0000724">
    <property type="term" value="P:double-strand break repair via homologous recombination"/>
    <property type="evidence" value="ECO:0007669"/>
    <property type="project" value="TreeGrafter"/>
</dbReference>
<feature type="domain" description="Helicase C-terminal" evidence="8">
    <location>
        <begin position="87"/>
        <end position="267"/>
    </location>
</feature>
<dbReference type="InterPro" id="IPR000595">
    <property type="entry name" value="cNMP-bd_dom"/>
</dbReference>
<gene>
    <name evidence="9" type="ORF">CC1G_10021</name>
</gene>
<evidence type="ECO:0000259" key="7">
    <source>
        <dbReference type="PROSITE" id="PS50042"/>
    </source>
</evidence>
<dbReference type="VEuPathDB" id="FungiDB:CC1G_10021"/>
<dbReference type="eggNOG" id="KOG0351">
    <property type="taxonomic scope" value="Eukaryota"/>
</dbReference>
<keyword evidence="10" id="KW-1185">Reference proteome</keyword>
<dbReference type="Pfam" id="PF00271">
    <property type="entry name" value="Helicase_C"/>
    <property type="match status" value="1"/>
</dbReference>
<dbReference type="InParanoid" id="A8NDM2"/>
<evidence type="ECO:0000256" key="3">
    <source>
        <dbReference type="ARBA" id="ARBA00023235"/>
    </source>
</evidence>
<dbReference type="GO" id="GO:0005694">
    <property type="term" value="C:chromosome"/>
    <property type="evidence" value="ECO:0007669"/>
    <property type="project" value="TreeGrafter"/>
</dbReference>
<dbReference type="STRING" id="240176.A8NDM2"/>
<dbReference type="SMART" id="SM00490">
    <property type="entry name" value="HELICc"/>
    <property type="match status" value="1"/>
</dbReference>
<evidence type="ECO:0000256" key="6">
    <source>
        <dbReference type="SAM" id="MobiDB-lite"/>
    </source>
</evidence>
<dbReference type="PROSITE" id="PS50042">
    <property type="entry name" value="CNMP_BINDING_3"/>
    <property type="match status" value="1"/>
</dbReference>
<dbReference type="GO" id="GO:0009378">
    <property type="term" value="F:four-way junction helicase activity"/>
    <property type="evidence" value="ECO:0007669"/>
    <property type="project" value="TreeGrafter"/>
</dbReference>
<proteinExistence type="inferred from homology"/>
<reference evidence="9 10" key="1">
    <citation type="journal article" date="2010" name="Proc. Natl. Acad. Sci. U.S.A.">
        <title>Insights into evolution of multicellular fungi from the assembled chromosomes of the mushroom Coprinopsis cinerea (Coprinus cinereus).</title>
        <authorList>
            <person name="Stajich J.E."/>
            <person name="Wilke S.K."/>
            <person name="Ahren D."/>
            <person name="Au C.H."/>
            <person name="Birren B.W."/>
            <person name="Borodovsky M."/>
            <person name="Burns C."/>
            <person name="Canback B."/>
            <person name="Casselton L.A."/>
            <person name="Cheng C.K."/>
            <person name="Deng J."/>
            <person name="Dietrich F.S."/>
            <person name="Fargo D.C."/>
            <person name="Farman M.L."/>
            <person name="Gathman A.C."/>
            <person name="Goldberg J."/>
            <person name="Guigo R."/>
            <person name="Hoegger P.J."/>
            <person name="Hooker J.B."/>
            <person name="Huggins A."/>
            <person name="James T.Y."/>
            <person name="Kamada T."/>
            <person name="Kilaru S."/>
            <person name="Kodira C."/>
            <person name="Kues U."/>
            <person name="Kupfer D."/>
            <person name="Kwan H.S."/>
            <person name="Lomsadze A."/>
            <person name="Li W."/>
            <person name="Lilly W.W."/>
            <person name="Ma L.J."/>
            <person name="Mackey A.J."/>
            <person name="Manning G."/>
            <person name="Martin F."/>
            <person name="Muraguchi H."/>
            <person name="Natvig D.O."/>
            <person name="Palmerini H."/>
            <person name="Ramesh M.A."/>
            <person name="Rehmeyer C.J."/>
            <person name="Roe B.A."/>
            <person name="Shenoy N."/>
            <person name="Stanke M."/>
            <person name="Ter-Hovhannisyan V."/>
            <person name="Tunlid A."/>
            <person name="Velagapudi R."/>
            <person name="Vision T.J."/>
            <person name="Zeng Q."/>
            <person name="Zolan M.E."/>
            <person name="Pukkila P.J."/>
        </authorList>
    </citation>
    <scope>NUCLEOTIDE SEQUENCE [LARGE SCALE GENOMIC DNA]</scope>
    <source>
        <strain evidence="10">Okayama-7 / 130 / ATCC MYA-4618 / FGSC 9003</strain>
    </source>
</reference>
<dbReference type="GeneID" id="6009297"/>
<dbReference type="PANTHER" id="PTHR13710">
    <property type="entry name" value="DNA HELICASE RECQ FAMILY MEMBER"/>
    <property type="match status" value="1"/>
</dbReference>
<evidence type="ECO:0000256" key="5">
    <source>
        <dbReference type="ARBA" id="ARBA00034808"/>
    </source>
</evidence>
<comment type="similarity">
    <text evidence="1">Belongs to the helicase family. RecQ subfamily.</text>
</comment>
<evidence type="ECO:0000313" key="9">
    <source>
        <dbReference type="EMBL" id="EAU89052.2"/>
    </source>
</evidence>
<dbReference type="PROSITE" id="PS51194">
    <property type="entry name" value="HELICASE_CTER"/>
    <property type="match status" value="1"/>
</dbReference>
<dbReference type="OMA" id="DYRADEY"/>
<comment type="caution">
    <text evidence="9">The sequence shown here is derived from an EMBL/GenBank/DDBJ whole genome shotgun (WGS) entry which is preliminary data.</text>
</comment>
<evidence type="ECO:0000256" key="2">
    <source>
        <dbReference type="ARBA" id="ARBA00023125"/>
    </source>
</evidence>
<dbReference type="InterPro" id="IPR027417">
    <property type="entry name" value="P-loop_NTPase"/>
</dbReference>
<dbReference type="EC" id="5.6.2.4" evidence="5"/>
<dbReference type="GO" id="GO:0003677">
    <property type="term" value="F:DNA binding"/>
    <property type="evidence" value="ECO:0007669"/>
    <property type="project" value="UniProtKB-KW"/>
</dbReference>
<keyword evidence="2" id="KW-0238">DNA-binding</keyword>
<dbReference type="KEGG" id="cci:CC1G_10021"/>
<dbReference type="EMBL" id="AACS02000009">
    <property type="protein sequence ID" value="EAU89052.2"/>
    <property type="molecule type" value="Genomic_DNA"/>
</dbReference>